<dbReference type="AlphaFoldDB" id="A0A5J4UZ22"/>
<proteinExistence type="predicted"/>
<accession>A0A5J4UZ22</accession>
<feature type="compositionally biased region" description="Basic and acidic residues" evidence="1">
    <location>
        <begin position="25"/>
        <end position="43"/>
    </location>
</feature>
<evidence type="ECO:0000256" key="1">
    <source>
        <dbReference type="SAM" id="MobiDB-lite"/>
    </source>
</evidence>
<organism evidence="2 3">
    <name type="scientific">Streblomastix strix</name>
    <dbReference type="NCBI Taxonomy" id="222440"/>
    <lineage>
        <taxon>Eukaryota</taxon>
        <taxon>Metamonada</taxon>
        <taxon>Preaxostyla</taxon>
        <taxon>Oxymonadida</taxon>
        <taxon>Streblomastigidae</taxon>
        <taxon>Streblomastix</taxon>
    </lineage>
</organism>
<evidence type="ECO:0000313" key="2">
    <source>
        <dbReference type="EMBL" id="KAA6375392.1"/>
    </source>
</evidence>
<protein>
    <submittedName>
        <fullName evidence="2">Uncharacterized protein</fullName>
    </submittedName>
</protein>
<feature type="non-terminal residue" evidence="2">
    <location>
        <position position="86"/>
    </location>
</feature>
<feature type="region of interest" description="Disordered" evidence="1">
    <location>
        <begin position="1"/>
        <end position="86"/>
    </location>
</feature>
<dbReference type="EMBL" id="SNRW01011262">
    <property type="protein sequence ID" value="KAA6375392.1"/>
    <property type="molecule type" value="Genomic_DNA"/>
</dbReference>
<gene>
    <name evidence="2" type="ORF">EZS28_029081</name>
</gene>
<feature type="compositionally biased region" description="Polar residues" evidence="1">
    <location>
        <begin position="46"/>
        <end position="86"/>
    </location>
</feature>
<dbReference type="Proteomes" id="UP000324800">
    <property type="component" value="Unassembled WGS sequence"/>
</dbReference>
<comment type="caution">
    <text evidence="2">The sequence shown here is derived from an EMBL/GenBank/DDBJ whole genome shotgun (WGS) entry which is preliminary data.</text>
</comment>
<sequence length="86" mass="10054">MQENADTDDVDISLTVQHPKKRTRKQIEKEEMEDNEIKKKIEEENPIQQLSTQSQQNPIQQLSTQSQQNPIQQLSTQSQQNPIQQL</sequence>
<feature type="compositionally biased region" description="Acidic residues" evidence="1">
    <location>
        <begin position="1"/>
        <end position="11"/>
    </location>
</feature>
<evidence type="ECO:0000313" key="3">
    <source>
        <dbReference type="Proteomes" id="UP000324800"/>
    </source>
</evidence>
<reference evidence="2 3" key="1">
    <citation type="submission" date="2019-03" db="EMBL/GenBank/DDBJ databases">
        <title>Single cell metagenomics reveals metabolic interactions within the superorganism composed of flagellate Streblomastix strix and complex community of Bacteroidetes bacteria on its surface.</title>
        <authorList>
            <person name="Treitli S.C."/>
            <person name="Kolisko M."/>
            <person name="Husnik F."/>
            <person name="Keeling P."/>
            <person name="Hampl V."/>
        </authorList>
    </citation>
    <scope>NUCLEOTIDE SEQUENCE [LARGE SCALE GENOMIC DNA]</scope>
    <source>
        <strain evidence="2">ST1C</strain>
    </source>
</reference>
<name>A0A5J4UZ22_9EUKA</name>